<dbReference type="InterPro" id="IPR033749">
    <property type="entry name" value="Polyprenyl_synt_CS"/>
</dbReference>
<evidence type="ECO:0000256" key="1">
    <source>
        <dbReference type="ARBA" id="ARBA00001946"/>
    </source>
</evidence>
<dbReference type="Gene3D" id="1.10.600.10">
    <property type="entry name" value="Farnesyl Diphosphate Synthase"/>
    <property type="match status" value="1"/>
</dbReference>
<dbReference type="GO" id="GO:0046872">
    <property type="term" value="F:metal ion binding"/>
    <property type="evidence" value="ECO:0007669"/>
    <property type="project" value="UniProtKB-KW"/>
</dbReference>
<protein>
    <recommendedName>
        <fullName evidence="4">Farnesyl diphosphate synthase</fullName>
        <ecNumber evidence="3">2.5.1.10</ecNumber>
    </recommendedName>
    <alternativeName>
        <fullName evidence="10">(2E,6E)-farnesyl diphosphate synthase</fullName>
    </alternativeName>
    <alternativeName>
        <fullName evidence="9">Geranyltranstransferase</fullName>
    </alternativeName>
</protein>
<accession>A0A9W5TVN1</accession>
<dbReference type="GO" id="GO:0004337">
    <property type="term" value="F:(2E,6E)-farnesyl diphosphate synthase activity"/>
    <property type="evidence" value="ECO:0007669"/>
    <property type="project" value="UniProtKB-EC"/>
</dbReference>
<evidence type="ECO:0000256" key="5">
    <source>
        <dbReference type="ARBA" id="ARBA00022679"/>
    </source>
</evidence>
<evidence type="ECO:0000256" key="2">
    <source>
        <dbReference type="ARBA" id="ARBA00006706"/>
    </source>
</evidence>
<evidence type="ECO:0000313" key="13">
    <source>
        <dbReference type="EMBL" id="GGB34644.1"/>
    </source>
</evidence>
<dbReference type="GO" id="GO:0016114">
    <property type="term" value="P:terpenoid biosynthetic process"/>
    <property type="evidence" value="ECO:0007669"/>
    <property type="project" value="UniProtKB-ARBA"/>
</dbReference>
<dbReference type="GO" id="GO:0005737">
    <property type="term" value="C:cytoplasm"/>
    <property type="evidence" value="ECO:0007669"/>
    <property type="project" value="UniProtKB-ARBA"/>
</dbReference>
<reference evidence="13" key="2">
    <citation type="submission" date="2020-09" db="EMBL/GenBank/DDBJ databases">
        <authorList>
            <person name="Sun Q."/>
            <person name="Zhou Y."/>
        </authorList>
    </citation>
    <scope>NUCLEOTIDE SEQUENCE</scope>
    <source>
        <strain evidence="13">CGMCC 1.15454</strain>
    </source>
</reference>
<dbReference type="CDD" id="cd00685">
    <property type="entry name" value="Trans_IPPS_HT"/>
    <property type="match status" value="1"/>
</dbReference>
<dbReference type="AlphaFoldDB" id="A0A9W5TVN1"/>
<evidence type="ECO:0000256" key="4">
    <source>
        <dbReference type="ARBA" id="ARBA00015100"/>
    </source>
</evidence>
<evidence type="ECO:0000256" key="9">
    <source>
        <dbReference type="ARBA" id="ARBA00032380"/>
    </source>
</evidence>
<comment type="similarity">
    <text evidence="2 12">Belongs to the FPP/GGPP synthase family.</text>
</comment>
<dbReference type="InterPro" id="IPR053378">
    <property type="entry name" value="Prenyl_diphosphate_synthase"/>
</dbReference>
<evidence type="ECO:0000256" key="11">
    <source>
        <dbReference type="ARBA" id="ARBA00049399"/>
    </source>
</evidence>
<gene>
    <name evidence="13" type="ORF">GCM10011409_10150</name>
</gene>
<keyword evidence="8" id="KW-0414">Isoprene biosynthesis</keyword>
<dbReference type="EC" id="2.5.1.10" evidence="3"/>
<dbReference type="FunFam" id="1.10.600.10:FF:000001">
    <property type="entry name" value="Geranylgeranyl diphosphate synthase"/>
    <property type="match status" value="1"/>
</dbReference>
<dbReference type="SUPFAM" id="SSF48576">
    <property type="entry name" value="Terpenoid synthases"/>
    <property type="match status" value="1"/>
</dbReference>
<dbReference type="SFLD" id="SFLDS00005">
    <property type="entry name" value="Isoprenoid_Synthase_Type_I"/>
    <property type="match status" value="1"/>
</dbReference>
<sequence>MPQSLENYIELNKKAIVKELRQHLLQLQIPGRLKESMLYSIEAGGKRLRPILLTASFEAYDQDKQKIISTAAALEMIHTYSLIHDDLPAMDDDDFRRGKPTNHRVFDEATAILAGDALLTYSFQIISDDPLLTDRQKIFLIKLLSQASGPNGMVAGQMMDIEAENNAVSLERLEEIHALKTGELIKFAIIAGAFIGGATNKQLEFLDQFAYNLGLIFQVQDDILDVIGDQDKIGKPVGSDEGNNKSTYPKLLGTEGAIEQKQQYVKRAKAALWKAGAADSYLMGLTDLFSSRDR</sequence>
<evidence type="ECO:0000256" key="10">
    <source>
        <dbReference type="ARBA" id="ARBA00032873"/>
    </source>
</evidence>
<dbReference type="PANTHER" id="PTHR43281:SF1">
    <property type="entry name" value="FARNESYL DIPHOSPHATE SYNTHASE"/>
    <property type="match status" value="1"/>
</dbReference>
<dbReference type="SFLD" id="SFLDG01017">
    <property type="entry name" value="Polyprenyl_Transferase_Like"/>
    <property type="match status" value="1"/>
</dbReference>
<organism evidence="13 14">
    <name type="scientific">Lentibacillus populi</name>
    <dbReference type="NCBI Taxonomy" id="1827502"/>
    <lineage>
        <taxon>Bacteria</taxon>
        <taxon>Bacillati</taxon>
        <taxon>Bacillota</taxon>
        <taxon>Bacilli</taxon>
        <taxon>Bacillales</taxon>
        <taxon>Bacillaceae</taxon>
        <taxon>Lentibacillus</taxon>
    </lineage>
</organism>
<comment type="catalytic activity">
    <reaction evidence="11">
        <text>isopentenyl diphosphate + (2E)-geranyl diphosphate = (2E,6E)-farnesyl diphosphate + diphosphate</text>
        <dbReference type="Rhea" id="RHEA:19361"/>
        <dbReference type="ChEBI" id="CHEBI:33019"/>
        <dbReference type="ChEBI" id="CHEBI:58057"/>
        <dbReference type="ChEBI" id="CHEBI:128769"/>
        <dbReference type="ChEBI" id="CHEBI:175763"/>
        <dbReference type="EC" id="2.5.1.10"/>
    </reaction>
</comment>
<evidence type="ECO:0000256" key="7">
    <source>
        <dbReference type="ARBA" id="ARBA00022842"/>
    </source>
</evidence>
<dbReference type="NCBIfam" id="NF045485">
    <property type="entry name" value="FPPsyn"/>
    <property type="match status" value="1"/>
</dbReference>
<dbReference type="Proteomes" id="UP000621492">
    <property type="component" value="Unassembled WGS sequence"/>
</dbReference>
<comment type="caution">
    <text evidence="13">The sequence shown here is derived from an EMBL/GenBank/DDBJ whole genome shotgun (WGS) entry which is preliminary data.</text>
</comment>
<dbReference type="InterPro" id="IPR008949">
    <property type="entry name" value="Isoprenoid_synthase_dom_sf"/>
</dbReference>
<evidence type="ECO:0000313" key="14">
    <source>
        <dbReference type="Proteomes" id="UP000621492"/>
    </source>
</evidence>
<dbReference type="InterPro" id="IPR000092">
    <property type="entry name" value="Polyprenyl_synt"/>
</dbReference>
<comment type="cofactor">
    <cofactor evidence="1">
        <name>Mg(2+)</name>
        <dbReference type="ChEBI" id="CHEBI:18420"/>
    </cofactor>
</comment>
<dbReference type="PROSITE" id="PS00444">
    <property type="entry name" value="POLYPRENYL_SYNTHASE_2"/>
    <property type="match status" value="1"/>
</dbReference>
<dbReference type="Pfam" id="PF00348">
    <property type="entry name" value="polyprenyl_synt"/>
    <property type="match status" value="1"/>
</dbReference>
<keyword evidence="6" id="KW-0479">Metal-binding</keyword>
<keyword evidence="14" id="KW-1185">Reference proteome</keyword>
<evidence type="ECO:0000256" key="12">
    <source>
        <dbReference type="RuleBase" id="RU004466"/>
    </source>
</evidence>
<dbReference type="EMBL" id="BMJD01000004">
    <property type="protein sequence ID" value="GGB34644.1"/>
    <property type="molecule type" value="Genomic_DNA"/>
</dbReference>
<dbReference type="PROSITE" id="PS00723">
    <property type="entry name" value="POLYPRENYL_SYNTHASE_1"/>
    <property type="match status" value="1"/>
</dbReference>
<reference evidence="13" key="1">
    <citation type="journal article" date="2014" name="Int. J. Syst. Evol. Microbiol.">
        <title>Complete genome sequence of Corynebacterium casei LMG S-19264T (=DSM 44701T), isolated from a smear-ripened cheese.</title>
        <authorList>
            <consortium name="US DOE Joint Genome Institute (JGI-PGF)"/>
            <person name="Walter F."/>
            <person name="Albersmeier A."/>
            <person name="Kalinowski J."/>
            <person name="Ruckert C."/>
        </authorList>
    </citation>
    <scope>NUCLEOTIDE SEQUENCE</scope>
    <source>
        <strain evidence="13">CGMCC 1.15454</strain>
    </source>
</reference>
<dbReference type="RefSeq" id="WP_230856033.1">
    <property type="nucleotide sequence ID" value="NZ_BMJD01000004.1"/>
</dbReference>
<evidence type="ECO:0000256" key="6">
    <source>
        <dbReference type="ARBA" id="ARBA00022723"/>
    </source>
</evidence>
<keyword evidence="7" id="KW-0460">Magnesium</keyword>
<dbReference type="PANTHER" id="PTHR43281">
    <property type="entry name" value="FARNESYL DIPHOSPHATE SYNTHASE"/>
    <property type="match status" value="1"/>
</dbReference>
<evidence type="ECO:0000256" key="8">
    <source>
        <dbReference type="ARBA" id="ARBA00023229"/>
    </source>
</evidence>
<proteinExistence type="inferred from homology"/>
<evidence type="ECO:0000256" key="3">
    <source>
        <dbReference type="ARBA" id="ARBA00012439"/>
    </source>
</evidence>
<name>A0A9W5TVN1_9BACI</name>
<keyword evidence="5 12" id="KW-0808">Transferase</keyword>